<evidence type="ECO:0000313" key="1">
    <source>
        <dbReference type="EMBL" id="CAG8544882.1"/>
    </source>
</evidence>
<name>A0A9N9AU34_9GLOM</name>
<evidence type="ECO:0000313" key="2">
    <source>
        <dbReference type="Proteomes" id="UP000789706"/>
    </source>
</evidence>
<keyword evidence="2" id="KW-1185">Reference proteome</keyword>
<reference evidence="1" key="1">
    <citation type="submission" date="2021-06" db="EMBL/GenBank/DDBJ databases">
        <authorList>
            <person name="Kallberg Y."/>
            <person name="Tangrot J."/>
            <person name="Rosling A."/>
        </authorList>
    </citation>
    <scope>NUCLEOTIDE SEQUENCE</scope>
    <source>
        <strain evidence="1">AZ414A</strain>
    </source>
</reference>
<dbReference type="Proteomes" id="UP000789706">
    <property type="component" value="Unassembled WGS sequence"/>
</dbReference>
<dbReference type="EMBL" id="CAJVPK010000740">
    <property type="protein sequence ID" value="CAG8544882.1"/>
    <property type="molecule type" value="Genomic_DNA"/>
</dbReference>
<accession>A0A9N9AU34</accession>
<feature type="non-terminal residue" evidence="1">
    <location>
        <position position="1"/>
    </location>
</feature>
<proteinExistence type="predicted"/>
<gene>
    <name evidence="1" type="ORF">DEBURN_LOCUS6804</name>
</gene>
<organism evidence="1 2">
    <name type="scientific">Diversispora eburnea</name>
    <dbReference type="NCBI Taxonomy" id="1213867"/>
    <lineage>
        <taxon>Eukaryota</taxon>
        <taxon>Fungi</taxon>
        <taxon>Fungi incertae sedis</taxon>
        <taxon>Mucoromycota</taxon>
        <taxon>Glomeromycotina</taxon>
        <taxon>Glomeromycetes</taxon>
        <taxon>Diversisporales</taxon>
        <taxon>Diversisporaceae</taxon>
        <taxon>Diversispora</taxon>
    </lineage>
</organism>
<sequence>IQPQSKLHIFHEPCVLTESDFVVTKGTMSMNKTLQNVDPRNEYGEMKIATKILACAEISAEYWEEVFNSFPKRWPRENYNKSGLDLADPSEKPYIRVKTWNQYDRVNALKAVRDTNMETASDDLNNQYYYRKIANEKRFPLLS</sequence>
<dbReference type="OrthoDB" id="2393851at2759"/>
<protein>
    <submittedName>
        <fullName evidence="1">6776_t:CDS:1</fullName>
    </submittedName>
</protein>
<dbReference type="AlphaFoldDB" id="A0A9N9AU34"/>
<comment type="caution">
    <text evidence="1">The sequence shown here is derived from an EMBL/GenBank/DDBJ whole genome shotgun (WGS) entry which is preliminary data.</text>
</comment>